<reference evidence="4" key="2">
    <citation type="submission" date="2021-04" db="EMBL/GenBank/DDBJ databases">
        <authorList>
            <person name="Gilroy R."/>
        </authorList>
    </citation>
    <scope>NUCLEOTIDE SEQUENCE</scope>
    <source>
        <strain evidence="4">ChiW7-2402</strain>
    </source>
</reference>
<dbReference type="AlphaFoldDB" id="A0A9D2K0H3"/>
<dbReference type="InterPro" id="IPR000182">
    <property type="entry name" value="GNAT_dom"/>
</dbReference>
<evidence type="ECO:0000313" key="4">
    <source>
        <dbReference type="EMBL" id="HIZ73298.1"/>
    </source>
</evidence>
<sequence>MKCEKLVFRTLTAEEITSERLAAFRRRQEVMLCYRRGEKGWEVRPDPFTDDWTEEERAAVVKALQETARSGGFVQAALSGEDIKGFAAVCKQPIGRRREYLDLSELHVSQEWRRRGVGRRLFAAAAAWAKEHGAEKLYISAHSALETQVFYRSLGCVDAVWEDKRHVEKEPFDCQLEYRL</sequence>
<protein>
    <submittedName>
        <fullName evidence="4">GNAT family N-acetyltransferase</fullName>
    </submittedName>
</protein>
<reference evidence="4" key="1">
    <citation type="journal article" date="2021" name="PeerJ">
        <title>Extensive microbial diversity within the chicken gut microbiome revealed by metagenomics and culture.</title>
        <authorList>
            <person name="Gilroy R."/>
            <person name="Ravi A."/>
            <person name="Getino M."/>
            <person name="Pursley I."/>
            <person name="Horton D.L."/>
            <person name="Alikhan N.F."/>
            <person name="Baker D."/>
            <person name="Gharbi K."/>
            <person name="Hall N."/>
            <person name="Watson M."/>
            <person name="Adriaenssens E.M."/>
            <person name="Foster-Nyarko E."/>
            <person name="Jarju S."/>
            <person name="Secka A."/>
            <person name="Antonio M."/>
            <person name="Oren A."/>
            <person name="Chaudhuri R.R."/>
            <person name="La Ragione R."/>
            <person name="Hildebrand F."/>
            <person name="Pallen M.J."/>
        </authorList>
    </citation>
    <scope>NUCLEOTIDE SEQUENCE</scope>
    <source>
        <strain evidence="4">ChiW7-2402</strain>
    </source>
</reference>
<organism evidence="4 5">
    <name type="scientific">Candidatus Gallimonas intestinavium</name>
    <dbReference type="NCBI Taxonomy" id="2838603"/>
    <lineage>
        <taxon>Bacteria</taxon>
        <taxon>Bacillati</taxon>
        <taxon>Bacillota</taxon>
        <taxon>Clostridia</taxon>
        <taxon>Candidatus Gallimonas</taxon>
    </lineage>
</organism>
<proteinExistence type="predicted"/>
<dbReference type="PANTHER" id="PTHR43877">
    <property type="entry name" value="AMINOALKYLPHOSPHONATE N-ACETYLTRANSFERASE-RELATED-RELATED"/>
    <property type="match status" value="1"/>
</dbReference>
<evidence type="ECO:0000256" key="1">
    <source>
        <dbReference type="ARBA" id="ARBA00022679"/>
    </source>
</evidence>
<dbReference type="GO" id="GO:0016747">
    <property type="term" value="F:acyltransferase activity, transferring groups other than amino-acyl groups"/>
    <property type="evidence" value="ECO:0007669"/>
    <property type="project" value="InterPro"/>
</dbReference>
<evidence type="ECO:0000313" key="5">
    <source>
        <dbReference type="Proteomes" id="UP000824102"/>
    </source>
</evidence>
<feature type="domain" description="N-acetyltransferase" evidence="3">
    <location>
        <begin position="22"/>
        <end position="180"/>
    </location>
</feature>
<dbReference type="InterPro" id="IPR050832">
    <property type="entry name" value="Bact_Acetyltransf"/>
</dbReference>
<dbReference type="Pfam" id="PF00583">
    <property type="entry name" value="Acetyltransf_1"/>
    <property type="match status" value="1"/>
</dbReference>
<dbReference type="CDD" id="cd04301">
    <property type="entry name" value="NAT_SF"/>
    <property type="match status" value="1"/>
</dbReference>
<dbReference type="Proteomes" id="UP000824102">
    <property type="component" value="Unassembled WGS sequence"/>
</dbReference>
<dbReference type="Gene3D" id="3.40.630.30">
    <property type="match status" value="1"/>
</dbReference>
<dbReference type="PROSITE" id="PS51186">
    <property type="entry name" value="GNAT"/>
    <property type="match status" value="1"/>
</dbReference>
<gene>
    <name evidence="4" type="ORF">H9964_06935</name>
</gene>
<name>A0A9D2K0H3_9FIRM</name>
<evidence type="ECO:0000259" key="3">
    <source>
        <dbReference type="PROSITE" id="PS51186"/>
    </source>
</evidence>
<comment type="caution">
    <text evidence="4">The sequence shown here is derived from an EMBL/GenBank/DDBJ whole genome shotgun (WGS) entry which is preliminary data.</text>
</comment>
<dbReference type="SUPFAM" id="SSF55729">
    <property type="entry name" value="Acyl-CoA N-acyltransferases (Nat)"/>
    <property type="match status" value="1"/>
</dbReference>
<dbReference type="EMBL" id="DXBB01000096">
    <property type="protein sequence ID" value="HIZ73298.1"/>
    <property type="molecule type" value="Genomic_DNA"/>
</dbReference>
<keyword evidence="1" id="KW-0808">Transferase</keyword>
<keyword evidence="2" id="KW-0012">Acyltransferase</keyword>
<evidence type="ECO:0000256" key="2">
    <source>
        <dbReference type="ARBA" id="ARBA00023315"/>
    </source>
</evidence>
<dbReference type="InterPro" id="IPR016181">
    <property type="entry name" value="Acyl_CoA_acyltransferase"/>
</dbReference>
<accession>A0A9D2K0H3</accession>